<gene>
    <name evidence="1" type="ordered locus">DGo_PB0109</name>
</gene>
<protein>
    <submittedName>
        <fullName evidence="1">Transposase IS3/IS911 family protein</fullName>
    </submittedName>
</protein>
<geneLocation type="plasmid" evidence="1 2">
    <name>P2</name>
</geneLocation>
<dbReference type="Pfam" id="PF01527">
    <property type="entry name" value="HTH_Tnp_1"/>
    <property type="match status" value="1"/>
</dbReference>
<sequence length="57" mass="6745">MKRKRYTEQQLLEILGQLAAGTPIGDLSRLHRVAMTMIYRWKAKYGGMTEDETRKFR</sequence>
<proteinExistence type="predicted"/>
<dbReference type="Proteomes" id="UP000007575">
    <property type="component" value="Plasmid P2"/>
</dbReference>
<dbReference type="InterPro" id="IPR009057">
    <property type="entry name" value="Homeodomain-like_sf"/>
</dbReference>
<reference evidence="1 2" key="1">
    <citation type="journal article" date="2012" name="PLoS ONE">
        <title>Genome sequence and transcriptome analysis of the radioresistant bacterium Deinococcus gobiensis: insights into the extreme environmental adaptations.</title>
        <authorList>
            <person name="Yuan M."/>
            <person name="Chen M."/>
            <person name="Zhang W."/>
            <person name="Lu W."/>
            <person name="Wang J."/>
            <person name="Yang M."/>
            <person name="Zhao P."/>
            <person name="Tang R."/>
            <person name="Li X."/>
            <person name="Hao Y."/>
            <person name="Zhou Z."/>
            <person name="Zhan Y."/>
            <person name="Yu H."/>
            <person name="Teng C."/>
            <person name="Yan Y."/>
            <person name="Ping S."/>
            <person name="Wang Y."/>
            <person name="Lin M."/>
        </authorList>
    </citation>
    <scope>NUCLEOTIDE SEQUENCE [LARGE SCALE GENOMIC DNA]</scope>
    <source>
        <strain evidence="2">DSM 21396 / JCM 16679 / CGMCC 1.7299 / I-0</strain>
        <plasmid evidence="1">P2</plasmid>
    </source>
</reference>
<dbReference type="KEGG" id="dgo:DGo_PB0109"/>
<keyword evidence="2" id="KW-1185">Reference proteome</keyword>
<dbReference type="GO" id="GO:0004803">
    <property type="term" value="F:transposase activity"/>
    <property type="evidence" value="ECO:0007669"/>
    <property type="project" value="InterPro"/>
</dbReference>
<dbReference type="GO" id="GO:0006313">
    <property type="term" value="P:DNA transposition"/>
    <property type="evidence" value="ECO:0007669"/>
    <property type="project" value="InterPro"/>
</dbReference>
<dbReference type="HOGENOM" id="CLU_027402_34_5_0"/>
<dbReference type="AlphaFoldDB" id="H8H1I1"/>
<keyword evidence="1" id="KW-0614">Plasmid</keyword>
<dbReference type="InterPro" id="IPR002514">
    <property type="entry name" value="Transposase_8"/>
</dbReference>
<name>H8H1I1_DEIGI</name>
<organism evidence="1 2">
    <name type="scientific">Deinococcus gobiensis (strain DSM 21396 / JCM 16679 / CGMCC 1.7299 / I-0)</name>
    <dbReference type="NCBI Taxonomy" id="745776"/>
    <lineage>
        <taxon>Bacteria</taxon>
        <taxon>Thermotogati</taxon>
        <taxon>Deinococcota</taxon>
        <taxon>Deinococci</taxon>
        <taxon>Deinococcales</taxon>
        <taxon>Deinococcaceae</taxon>
        <taxon>Deinococcus</taxon>
    </lineage>
</organism>
<dbReference type="SUPFAM" id="SSF46689">
    <property type="entry name" value="Homeodomain-like"/>
    <property type="match status" value="1"/>
</dbReference>
<evidence type="ECO:0000313" key="1">
    <source>
        <dbReference type="EMBL" id="AFD27378.1"/>
    </source>
</evidence>
<dbReference type="GO" id="GO:0003677">
    <property type="term" value="F:DNA binding"/>
    <property type="evidence" value="ECO:0007669"/>
    <property type="project" value="InterPro"/>
</dbReference>
<dbReference type="RefSeq" id="WP_014686474.1">
    <property type="nucleotide sequence ID" value="NC_017791.1"/>
</dbReference>
<evidence type="ECO:0000313" key="2">
    <source>
        <dbReference type="Proteomes" id="UP000007575"/>
    </source>
</evidence>
<dbReference type="OrthoDB" id="9774685at2"/>
<accession>H8H1I1</accession>
<dbReference type="EMBL" id="CP002193">
    <property type="protein sequence ID" value="AFD27378.1"/>
    <property type="molecule type" value="Genomic_DNA"/>
</dbReference>